<evidence type="ECO:0000313" key="3">
    <source>
        <dbReference type="Proteomes" id="UP001460270"/>
    </source>
</evidence>
<name>A0AAW0N7A2_9GOBI</name>
<evidence type="ECO:0000256" key="1">
    <source>
        <dbReference type="SAM" id="MobiDB-lite"/>
    </source>
</evidence>
<evidence type="ECO:0000313" key="2">
    <source>
        <dbReference type="EMBL" id="KAK7890952.1"/>
    </source>
</evidence>
<feature type="compositionally biased region" description="Basic and acidic residues" evidence="1">
    <location>
        <begin position="38"/>
        <end position="50"/>
    </location>
</feature>
<organism evidence="2 3">
    <name type="scientific">Mugilogobius chulae</name>
    <name type="common">yellowstripe goby</name>
    <dbReference type="NCBI Taxonomy" id="88201"/>
    <lineage>
        <taxon>Eukaryota</taxon>
        <taxon>Metazoa</taxon>
        <taxon>Chordata</taxon>
        <taxon>Craniata</taxon>
        <taxon>Vertebrata</taxon>
        <taxon>Euteleostomi</taxon>
        <taxon>Actinopterygii</taxon>
        <taxon>Neopterygii</taxon>
        <taxon>Teleostei</taxon>
        <taxon>Neoteleostei</taxon>
        <taxon>Acanthomorphata</taxon>
        <taxon>Gobiaria</taxon>
        <taxon>Gobiiformes</taxon>
        <taxon>Gobioidei</taxon>
        <taxon>Gobiidae</taxon>
        <taxon>Gobionellinae</taxon>
        <taxon>Mugilogobius</taxon>
    </lineage>
</organism>
<feature type="region of interest" description="Disordered" evidence="1">
    <location>
        <begin position="1"/>
        <end position="141"/>
    </location>
</feature>
<feature type="compositionally biased region" description="Basic and acidic residues" evidence="1">
    <location>
        <begin position="57"/>
        <end position="71"/>
    </location>
</feature>
<protein>
    <submittedName>
        <fullName evidence="2">Uncharacterized protein</fullName>
    </submittedName>
</protein>
<comment type="caution">
    <text evidence="2">The sequence shown here is derived from an EMBL/GenBank/DDBJ whole genome shotgun (WGS) entry which is preliminary data.</text>
</comment>
<accession>A0AAW0N7A2</accession>
<feature type="compositionally biased region" description="Basic and acidic residues" evidence="1">
    <location>
        <begin position="83"/>
        <end position="107"/>
    </location>
</feature>
<sequence>MDEEDLGEDQSRAQNKSRGHSEFLEPGHRHHSTSTGRETGRTGTDRERDTGQTGTNLERDTGRTGREDRPGTEAPGPGQIWDRPGETRDGPGQRTDPREQLQDRDRTGSGPKTRSIRGDAGAGGEQSAHASAWSQSLTAHA</sequence>
<dbReference type="EMBL" id="JBBPFD010000017">
    <property type="protein sequence ID" value="KAK7890952.1"/>
    <property type="molecule type" value="Genomic_DNA"/>
</dbReference>
<keyword evidence="3" id="KW-1185">Reference proteome</keyword>
<proteinExistence type="predicted"/>
<dbReference type="AlphaFoldDB" id="A0AAW0N7A2"/>
<gene>
    <name evidence="2" type="ORF">WMY93_022915</name>
</gene>
<feature type="compositionally biased region" description="Polar residues" evidence="1">
    <location>
        <begin position="128"/>
        <end position="141"/>
    </location>
</feature>
<dbReference type="Proteomes" id="UP001460270">
    <property type="component" value="Unassembled WGS sequence"/>
</dbReference>
<reference evidence="3" key="1">
    <citation type="submission" date="2024-04" db="EMBL/GenBank/DDBJ databases">
        <title>Salinicola lusitanus LLJ914,a marine bacterium isolated from the Okinawa Trough.</title>
        <authorList>
            <person name="Li J."/>
        </authorList>
    </citation>
    <scope>NUCLEOTIDE SEQUENCE [LARGE SCALE GENOMIC DNA]</scope>
</reference>